<dbReference type="AlphaFoldDB" id="A0A645I8H3"/>
<proteinExistence type="predicted"/>
<organism evidence="1">
    <name type="scientific">bioreactor metagenome</name>
    <dbReference type="NCBI Taxonomy" id="1076179"/>
    <lineage>
        <taxon>unclassified sequences</taxon>
        <taxon>metagenomes</taxon>
        <taxon>ecological metagenomes</taxon>
    </lineage>
</organism>
<reference evidence="1" key="1">
    <citation type="submission" date="2019-08" db="EMBL/GenBank/DDBJ databases">
        <authorList>
            <person name="Kucharzyk K."/>
            <person name="Murdoch R.W."/>
            <person name="Higgins S."/>
            <person name="Loffler F."/>
        </authorList>
    </citation>
    <scope>NUCLEOTIDE SEQUENCE</scope>
</reference>
<accession>A0A645I8H3</accession>
<evidence type="ECO:0000313" key="1">
    <source>
        <dbReference type="EMBL" id="MPN47102.1"/>
    </source>
</evidence>
<protein>
    <submittedName>
        <fullName evidence="1">Uncharacterized protein</fullName>
    </submittedName>
</protein>
<dbReference type="EMBL" id="VSSQ01108329">
    <property type="protein sequence ID" value="MPN47102.1"/>
    <property type="molecule type" value="Genomic_DNA"/>
</dbReference>
<name>A0A645I8H3_9ZZZZ</name>
<sequence>MTPRSAIFNNKIYGPLANLYGHKTAVMSEVAGTGKTVLAAQITVVGYMKAERFNQWLIAKSWRHINIRRKQLALRHQAAQLSHYFRKLSLVILTGKCR</sequence>
<gene>
    <name evidence="1" type="ORF">SDC9_194702</name>
</gene>
<comment type="caution">
    <text evidence="1">The sequence shown here is derived from an EMBL/GenBank/DDBJ whole genome shotgun (WGS) entry which is preliminary data.</text>
</comment>